<dbReference type="KEGG" id="lgi:LOTGIDRAFT_230123"/>
<accession>V4BCE0</accession>
<feature type="region of interest" description="Disordered" evidence="1">
    <location>
        <begin position="212"/>
        <end position="283"/>
    </location>
</feature>
<feature type="compositionally biased region" description="Polar residues" evidence="1">
    <location>
        <begin position="362"/>
        <end position="381"/>
    </location>
</feature>
<feature type="compositionally biased region" description="Basic and acidic residues" evidence="1">
    <location>
        <begin position="221"/>
        <end position="232"/>
    </location>
</feature>
<keyword evidence="2" id="KW-0472">Membrane</keyword>
<keyword evidence="4" id="KW-1185">Reference proteome</keyword>
<feature type="compositionally biased region" description="Basic residues" evidence="1">
    <location>
        <begin position="248"/>
        <end position="271"/>
    </location>
</feature>
<feature type="region of interest" description="Disordered" evidence="1">
    <location>
        <begin position="177"/>
        <end position="199"/>
    </location>
</feature>
<dbReference type="AlphaFoldDB" id="V4BCE0"/>
<keyword evidence="2" id="KW-1133">Transmembrane helix</keyword>
<feature type="compositionally biased region" description="Pro residues" evidence="1">
    <location>
        <begin position="447"/>
        <end position="463"/>
    </location>
</feature>
<name>V4BCE0_LOTGI</name>
<dbReference type="RefSeq" id="XP_009045289.1">
    <property type="nucleotide sequence ID" value="XM_009047041.1"/>
</dbReference>
<dbReference type="GeneID" id="20248216"/>
<reference evidence="3 4" key="1">
    <citation type="journal article" date="2013" name="Nature">
        <title>Insights into bilaterian evolution from three spiralian genomes.</title>
        <authorList>
            <person name="Simakov O."/>
            <person name="Marletaz F."/>
            <person name="Cho S.J."/>
            <person name="Edsinger-Gonzales E."/>
            <person name="Havlak P."/>
            <person name="Hellsten U."/>
            <person name="Kuo D.H."/>
            <person name="Larsson T."/>
            <person name="Lv J."/>
            <person name="Arendt D."/>
            <person name="Savage R."/>
            <person name="Osoegawa K."/>
            <person name="de Jong P."/>
            <person name="Grimwood J."/>
            <person name="Chapman J.A."/>
            <person name="Shapiro H."/>
            <person name="Aerts A."/>
            <person name="Otillar R.P."/>
            <person name="Terry A.Y."/>
            <person name="Boore J.L."/>
            <person name="Grigoriev I.V."/>
            <person name="Lindberg D.R."/>
            <person name="Seaver E.C."/>
            <person name="Weisblat D.A."/>
            <person name="Putnam N.H."/>
            <person name="Rokhsar D.S."/>
        </authorList>
    </citation>
    <scope>NUCLEOTIDE SEQUENCE [LARGE SCALE GENOMIC DNA]</scope>
</reference>
<dbReference type="CTD" id="20248216"/>
<feature type="region of interest" description="Disordered" evidence="1">
    <location>
        <begin position="435"/>
        <end position="662"/>
    </location>
</feature>
<proteinExistence type="predicted"/>
<dbReference type="OrthoDB" id="6146442at2759"/>
<dbReference type="Proteomes" id="UP000030746">
    <property type="component" value="Unassembled WGS sequence"/>
</dbReference>
<gene>
    <name evidence="3" type="ORF">LOTGIDRAFT_230123</name>
</gene>
<keyword evidence="2" id="KW-0812">Transmembrane</keyword>
<dbReference type="HOGENOM" id="CLU_414630_0_0_1"/>
<feature type="compositionally biased region" description="Basic and acidic residues" evidence="1">
    <location>
        <begin position="344"/>
        <end position="359"/>
    </location>
</feature>
<feature type="compositionally biased region" description="Pro residues" evidence="1">
    <location>
        <begin position="646"/>
        <end position="662"/>
    </location>
</feature>
<evidence type="ECO:0000313" key="4">
    <source>
        <dbReference type="Proteomes" id="UP000030746"/>
    </source>
</evidence>
<dbReference type="OMA" id="PREDYNI"/>
<feature type="compositionally biased region" description="Low complexity" evidence="1">
    <location>
        <begin position="498"/>
        <end position="509"/>
    </location>
</feature>
<dbReference type="EMBL" id="KB199905">
    <property type="protein sequence ID" value="ESP03807.1"/>
    <property type="molecule type" value="Genomic_DNA"/>
</dbReference>
<organism evidence="3 4">
    <name type="scientific">Lottia gigantea</name>
    <name type="common">Giant owl limpet</name>
    <dbReference type="NCBI Taxonomy" id="225164"/>
    <lineage>
        <taxon>Eukaryota</taxon>
        <taxon>Metazoa</taxon>
        <taxon>Spiralia</taxon>
        <taxon>Lophotrochozoa</taxon>
        <taxon>Mollusca</taxon>
        <taxon>Gastropoda</taxon>
        <taxon>Patellogastropoda</taxon>
        <taxon>Lottioidea</taxon>
        <taxon>Lottiidae</taxon>
        <taxon>Lottia</taxon>
    </lineage>
</organism>
<evidence type="ECO:0000256" key="1">
    <source>
        <dbReference type="SAM" id="MobiDB-lite"/>
    </source>
</evidence>
<evidence type="ECO:0000313" key="3">
    <source>
        <dbReference type="EMBL" id="ESP03807.1"/>
    </source>
</evidence>
<sequence length="662" mass="72688">MRSSKPSHRLLVEIRVVEMKPVAITKQLVTIQQKVHHHHHHHHRRFIVIDVSGAMALDEGLSGLIVAGVIAGVLLIVGIISVTVWCFVRNRIYDDDKESLDIISPKITPRYSRFPPTMKFRSFAPTSTRPRPPVTFFTVRDSPRSAGGNVLPVTGTPYLFQPRGPVMYVDEGGVSARSSVKDREGHYRRSTKSNGHAGSMKIRELHSGDEMLNFESSDDENGNKKKTLDNRSRSKSRDRKYVKNPDHKSHHRHKPANHTGHRSRSNSRGRNKSVESRNSVNSNTIVAQPGDIILNPVSIFDSQPPPLAHNLSQSTRPESIFVPVLTRNPVSQTVPTSSAFQPYTRDEDPPLETPREDYLTPRSMSEMPSTIQPESSRSDFITPSADYPRNQDFTYPSRPSSDDPFISPRPPTPEFDADSILYVAQGQVTTVVSKSPTGNVFESTPRPETPPVAPKPPPPPPMPVVDGSTESGYYLSAVHRPPTPPPGKLFPVTTDVESILNSASSSGSSTKRPTNMGVSPLHSAMMAEIKNRRQRRPSNEDIGLPPPSPSSGESPSLSFRRTNDSPILHFGRYNESPIPSFRRQNDSPLISDARRPSNVQFTAEPPEIIPSGLDAESPDTGSMHYEPGSVSSAFDAVMSSGVPSSAPAPPPPPPPPPLPSGR</sequence>
<feature type="transmembrane region" description="Helical" evidence="2">
    <location>
        <begin position="64"/>
        <end position="88"/>
    </location>
</feature>
<feature type="region of interest" description="Disordered" evidence="1">
    <location>
        <begin position="332"/>
        <end position="410"/>
    </location>
</feature>
<evidence type="ECO:0000256" key="2">
    <source>
        <dbReference type="SAM" id="Phobius"/>
    </source>
</evidence>
<protein>
    <submittedName>
        <fullName evidence="3">Uncharacterized protein</fullName>
    </submittedName>
</protein>
<feature type="compositionally biased region" description="Polar residues" evidence="1">
    <location>
        <begin position="332"/>
        <end position="341"/>
    </location>
</feature>